<dbReference type="Proteomes" id="UP000054558">
    <property type="component" value="Unassembled WGS sequence"/>
</dbReference>
<organism evidence="4 5">
    <name type="scientific">Klebsormidium nitens</name>
    <name type="common">Green alga</name>
    <name type="synonym">Ulothrix nitens</name>
    <dbReference type="NCBI Taxonomy" id="105231"/>
    <lineage>
        <taxon>Eukaryota</taxon>
        <taxon>Viridiplantae</taxon>
        <taxon>Streptophyta</taxon>
        <taxon>Klebsormidiophyceae</taxon>
        <taxon>Klebsormidiales</taxon>
        <taxon>Klebsormidiaceae</taxon>
        <taxon>Klebsormidium</taxon>
    </lineage>
</organism>
<proteinExistence type="predicted"/>
<feature type="region of interest" description="Disordered" evidence="1">
    <location>
        <begin position="269"/>
        <end position="385"/>
    </location>
</feature>
<feature type="compositionally biased region" description="Basic and acidic residues" evidence="1">
    <location>
        <begin position="346"/>
        <end position="360"/>
    </location>
</feature>
<feature type="compositionally biased region" description="Polar residues" evidence="1">
    <location>
        <begin position="674"/>
        <end position="688"/>
    </location>
</feature>
<protein>
    <submittedName>
        <fullName evidence="4">U box domain containing protein</fullName>
    </submittedName>
</protein>
<feature type="transmembrane region" description="Helical" evidence="2">
    <location>
        <begin position="14"/>
        <end position="32"/>
    </location>
</feature>
<feature type="region of interest" description="Disordered" evidence="1">
    <location>
        <begin position="993"/>
        <end position="1013"/>
    </location>
</feature>
<evidence type="ECO:0000259" key="3">
    <source>
        <dbReference type="PROSITE" id="PS51698"/>
    </source>
</evidence>
<feature type="region of interest" description="Disordered" evidence="1">
    <location>
        <begin position="447"/>
        <end position="489"/>
    </location>
</feature>
<dbReference type="Gene3D" id="3.30.40.10">
    <property type="entry name" value="Zinc/RING finger domain, C3HC4 (zinc finger)"/>
    <property type="match status" value="1"/>
</dbReference>
<feature type="compositionally biased region" description="Gly residues" evidence="1">
    <location>
        <begin position="466"/>
        <end position="484"/>
    </location>
</feature>
<keyword evidence="2" id="KW-0812">Transmembrane</keyword>
<dbReference type="OrthoDB" id="10064100at2759"/>
<gene>
    <name evidence="4" type="ORF">KFL_000060410</name>
</gene>
<dbReference type="GO" id="GO:0016567">
    <property type="term" value="P:protein ubiquitination"/>
    <property type="evidence" value="ECO:0007669"/>
    <property type="project" value="UniProtKB-UniPathway"/>
</dbReference>
<dbReference type="EMBL" id="DF236955">
    <property type="protein sequence ID" value="GAQ77976.1"/>
    <property type="molecule type" value="Genomic_DNA"/>
</dbReference>
<feature type="domain" description="U-box" evidence="3">
    <location>
        <begin position="951"/>
        <end position="1034"/>
    </location>
</feature>
<feature type="region of interest" description="Disordered" evidence="1">
    <location>
        <begin position="1038"/>
        <end position="1060"/>
    </location>
</feature>
<dbReference type="PANTHER" id="PTHR46573">
    <property type="entry name" value="WD REPEAT, SAM AND U-BOX DOMAIN-CONTAINING PROTEIN 1"/>
    <property type="match status" value="1"/>
</dbReference>
<feature type="compositionally biased region" description="Low complexity" evidence="1">
    <location>
        <begin position="826"/>
        <end position="848"/>
    </location>
</feature>
<dbReference type="UniPathway" id="UPA00143"/>
<keyword evidence="2" id="KW-0472">Membrane</keyword>
<feature type="region of interest" description="Disordered" evidence="1">
    <location>
        <begin position="504"/>
        <end position="848"/>
    </location>
</feature>
<dbReference type="PROSITE" id="PS51698">
    <property type="entry name" value="U_BOX"/>
    <property type="match status" value="1"/>
</dbReference>
<dbReference type="InterPro" id="IPR003613">
    <property type="entry name" value="Ubox_domain"/>
</dbReference>
<feature type="compositionally biased region" description="Polar residues" evidence="1">
    <location>
        <begin position="365"/>
        <end position="375"/>
    </location>
</feature>
<keyword evidence="5" id="KW-1185">Reference proteome</keyword>
<feature type="compositionally biased region" description="Low complexity" evidence="1">
    <location>
        <begin position="801"/>
        <end position="817"/>
    </location>
</feature>
<evidence type="ECO:0000256" key="1">
    <source>
        <dbReference type="SAM" id="MobiDB-lite"/>
    </source>
</evidence>
<feature type="compositionally biased region" description="Low complexity" evidence="1">
    <location>
        <begin position="504"/>
        <end position="526"/>
    </location>
</feature>
<feature type="compositionally biased region" description="Basic and acidic residues" evidence="1">
    <location>
        <begin position="269"/>
        <end position="325"/>
    </location>
</feature>
<dbReference type="OMA" id="WDGHTYE"/>
<name>A0A0U9HM01_KLENI</name>
<feature type="region of interest" description="Disordered" evidence="1">
    <location>
        <begin position="210"/>
        <end position="240"/>
    </location>
</feature>
<dbReference type="AlphaFoldDB" id="A0A0U9HM01"/>
<reference evidence="4 5" key="1">
    <citation type="journal article" date="2014" name="Nat. Commun.">
        <title>Klebsormidium flaccidum genome reveals primary factors for plant terrestrial adaptation.</title>
        <authorList>
            <person name="Hori K."/>
            <person name="Maruyama F."/>
            <person name="Fujisawa T."/>
            <person name="Togashi T."/>
            <person name="Yamamoto N."/>
            <person name="Seo M."/>
            <person name="Sato S."/>
            <person name="Yamada T."/>
            <person name="Mori H."/>
            <person name="Tajima N."/>
            <person name="Moriyama T."/>
            <person name="Ikeuchi M."/>
            <person name="Watanabe M."/>
            <person name="Wada H."/>
            <person name="Kobayashi K."/>
            <person name="Saito M."/>
            <person name="Masuda T."/>
            <person name="Sasaki-Sekimoto Y."/>
            <person name="Mashiguchi K."/>
            <person name="Awai K."/>
            <person name="Shimojima M."/>
            <person name="Masuda S."/>
            <person name="Iwai M."/>
            <person name="Nobusawa T."/>
            <person name="Narise T."/>
            <person name="Kondo S."/>
            <person name="Saito H."/>
            <person name="Sato R."/>
            <person name="Murakawa M."/>
            <person name="Ihara Y."/>
            <person name="Oshima-Yamada Y."/>
            <person name="Ohtaka K."/>
            <person name="Satoh M."/>
            <person name="Sonobe K."/>
            <person name="Ishii M."/>
            <person name="Ohtani R."/>
            <person name="Kanamori-Sato M."/>
            <person name="Honoki R."/>
            <person name="Miyazaki D."/>
            <person name="Mochizuki H."/>
            <person name="Umetsu J."/>
            <person name="Higashi K."/>
            <person name="Shibata D."/>
            <person name="Kamiya Y."/>
            <person name="Sato N."/>
            <person name="Nakamura Y."/>
            <person name="Tabata S."/>
            <person name="Ida S."/>
            <person name="Kurokawa K."/>
            <person name="Ohta H."/>
        </authorList>
    </citation>
    <scope>NUCLEOTIDE SEQUENCE [LARGE SCALE GENOMIC DNA]</scope>
    <source>
        <strain evidence="4 5">NIES-2285</strain>
    </source>
</reference>
<dbReference type="InterPro" id="IPR052085">
    <property type="entry name" value="WD-SAM-U-box"/>
</dbReference>
<evidence type="ECO:0000313" key="4">
    <source>
        <dbReference type="EMBL" id="GAQ77976.1"/>
    </source>
</evidence>
<feature type="compositionally biased region" description="Polar residues" evidence="1">
    <location>
        <begin position="600"/>
        <end position="630"/>
    </location>
</feature>
<dbReference type="Pfam" id="PF04564">
    <property type="entry name" value="U-box"/>
    <property type="match status" value="1"/>
</dbReference>
<dbReference type="GO" id="GO:0004842">
    <property type="term" value="F:ubiquitin-protein transferase activity"/>
    <property type="evidence" value="ECO:0007669"/>
    <property type="project" value="InterPro"/>
</dbReference>
<dbReference type="SUPFAM" id="SSF57850">
    <property type="entry name" value="RING/U-box"/>
    <property type="match status" value="1"/>
</dbReference>
<evidence type="ECO:0000313" key="5">
    <source>
        <dbReference type="Proteomes" id="UP000054558"/>
    </source>
</evidence>
<dbReference type="InterPro" id="IPR013083">
    <property type="entry name" value="Znf_RING/FYVE/PHD"/>
</dbReference>
<feature type="compositionally biased region" description="Polar residues" evidence="1">
    <location>
        <begin position="1045"/>
        <end position="1056"/>
    </location>
</feature>
<dbReference type="SMART" id="SM00504">
    <property type="entry name" value="Ubox"/>
    <property type="match status" value="1"/>
</dbReference>
<sequence length="1073" mass="115391">MCIVCAGSRWSRRLAGAAPWLVVPILVLWGVTQFFPKGWRIEVTSPRVLCVITLLSLAWYELALPRLKDFRARRKAEALERKRILALEEARWRKVATRRCRNCLAAYEKQTPPGGKFMCTYCGHVSRKPVLDAPNGAAPGTGGSAGRGPGWLLDWCGALKEALCLERCEKGQKAGWLGTGLWLTSWGVSLGLWPLRRGWRACRALQGLREDEKGDEGRRGERRGDEGAVSKEEKARKRAEEKAQARLEREALEAEEQKQRLEVARLVEERRRERDRQLAAQREGEKEAEKERERERRREQETARRRPDKQRDRQKAPEKENEKKPARSSSGEVDKPARGNQPGPLRDTKEKVGSDREVKPVSRPLNGTTTQNHTRSPPVHLKSDLDAKTRAGIVKNGPVINVRTVQAKVAAAVAAAKTNQSAPGVRPPAVGPSTTNAWANGPLPAVRKAATSQKPATPPPIMPPGSGVGSAAGAGGAGENGPGGASSAWFGSAWATPWAKVAAAGAEAAGPGPSSAPKSPSAPQPGRSWHSLFTRHSPSQHDPPPPLHLQSNPPSPYASSPLGSPFGRSPASPPLPEDSTFEPPYGTNGLAYGHAKGVWGNSTSSLGQFTQTERGQFAQSERGQFTSSEMSAPHRPAPVGTKVRNGTADPIQRLVDDPWGTGVNSRFQDGMNGHGNSHSANGRYQSDGVNGRFPGWDESGSSSGSSGKWRMWDTPALEEISHTSAQLSQPSRGGPPGMPSRPLSADSVASSASSWSYRPGSARSQATPPPESDAALKLAQHLEMLSRSPGVSPSPPPIKMTPSSSISLPTSLSPRSPQTGSPSLNLPKTLSPLASSLSPQSLSPTRSLPTSFAALPETLNPEPAVPETLQMYQALSPTLLKPAKVLSALPASAASAPPFIPESMSNSSTELAEALARAHAALPSGAPWGDHVARLETARSIWEEADRAHIMVPPEFVDCITQEVMVDPVITADGHSYERSAIEVWLRHHDTSPMTGEVLPPPPGQDNTGVDKTLRPNHILRGQIIEYRERLTRGAKQRVAEQAGWGSTSGQPSGQATERPRLALFLHNDQGVW</sequence>
<feature type="compositionally biased region" description="Low complexity" evidence="1">
    <location>
        <begin position="740"/>
        <end position="762"/>
    </location>
</feature>
<dbReference type="PANTHER" id="PTHR46573:SF1">
    <property type="entry name" value="WD REPEAT, SAM AND U-BOX DOMAIN-CONTAINING PROTEIN 1"/>
    <property type="match status" value="1"/>
</dbReference>
<accession>A0A0U9HM01</accession>
<keyword evidence="2" id="KW-1133">Transmembrane helix</keyword>
<dbReference type="CDD" id="cd16655">
    <property type="entry name" value="RING-Ubox_WDSUB1-like"/>
    <property type="match status" value="1"/>
</dbReference>
<evidence type="ECO:0000256" key="2">
    <source>
        <dbReference type="SAM" id="Phobius"/>
    </source>
</evidence>